<dbReference type="GO" id="GO:0009279">
    <property type="term" value="C:cell outer membrane"/>
    <property type="evidence" value="ECO:0007669"/>
    <property type="project" value="UniProtKB-SubCell"/>
</dbReference>
<evidence type="ECO:0000256" key="2">
    <source>
        <dbReference type="ARBA" id="ARBA00007613"/>
    </source>
</evidence>
<dbReference type="Pfam" id="PF02321">
    <property type="entry name" value="OEP"/>
    <property type="match status" value="1"/>
</dbReference>
<dbReference type="InterPro" id="IPR003423">
    <property type="entry name" value="OMP_efflux"/>
</dbReference>
<dbReference type="AlphaFoldDB" id="F6DBY4"/>
<name>F6DBY4_THICA</name>
<dbReference type="eggNOG" id="COG1538">
    <property type="taxonomic scope" value="Bacteria"/>
</dbReference>
<evidence type="ECO:0000313" key="9">
    <source>
        <dbReference type="EMBL" id="AEG31370.1"/>
    </source>
</evidence>
<protein>
    <submittedName>
        <fullName evidence="9">Outer membrane efflux protein</fullName>
    </submittedName>
</protein>
<feature type="signal peptide" evidence="8">
    <location>
        <begin position="1"/>
        <end position="26"/>
    </location>
</feature>
<accession>F6DBY4</accession>
<dbReference type="SUPFAM" id="SSF56954">
    <property type="entry name" value="Outer membrane efflux proteins (OEP)"/>
    <property type="match status" value="1"/>
</dbReference>
<evidence type="ECO:0000256" key="6">
    <source>
        <dbReference type="ARBA" id="ARBA00023136"/>
    </source>
</evidence>
<keyword evidence="6" id="KW-0472">Membrane</keyword>
<evidence type="ECO:0000256" key="4">
    <source>
        <dbReference type="ARBA" id="ARBA00022452"/>
    </source>
</evidence>
<evidence type="ECO:0000256" key="8">
    <source>
        <dbReference type="SAM" id="SignalP"/>
    </source>
</evidence>
<dbReference type="Proteomes" id="UP000009232">
    <property type="component" value="Chromosome"/>
</dbReference>
<dbReference type="GO" id="GO:0015288">
    <property type="term" value="F:porin activity"/>
    <property type="evidence" value="ECO:0007669"/>
    <property type="project" value="TreeGrafter"/>
</dbReference>
<dbReference type="PANTHER" id="PTHR30026">
    <property type="entry name" value="OUTER MEMBRANE PROTEIN TOLC"/>
    <property type="match status" value="1"/>
</dbReference>
<feature type="chain" id="PRO_5003334773" evidence="8">
    <location>
        <begin position="27"/>
        <end position="437"/>
    </location>
</feature>
<evidence type="ECO:0000256" key="1">
    <source>
        <dbReference type="ARBA" id="ARBA00004442"/>
    </source>
</evidence>
<evidence type="ECO:0000256" key="3">
    <source>
        <dbReference type="ARBA" id="ARBA00022448"/>
    </source>
</evidence>
<dbReference type="GO" id="GO:0015562">
    <property type="term" value="F:efflux transmembrane transporter activity"/>
    <property type="evidence" value="ECO:0007669"/>
    <property type="project" value="InterPro"/>
</dbReference>
<comment type="subcellular location">
    <subcellularLocation>
        <location evidence="1">Cell outer membrane</location>
    </subcellularLocation>
</comment>
<dbReference type="Gene3D" id="1.20.1600.10">
    <property type="entry name" value="Outer membrane efflux proteins (OEP)"/>
    <property type="match status" value="1"/>
</dbReference>
<dbReference type="RefSeq" id="WP_013835151.1">
    <property type="nucleotide sequence ID" value="NC_015581.1"/>
</dbReference>
<dbReference type="GO" id="GO:1990281">
    <property type="term" value="C:efflux pump complex"/>
    <property type="evidence" value="ECO:0007669"/>
    <property type="project" value="TreeGrafter"/>
</dbReference>
<dbReference type="STRING" id="717773.Thicy_0598"/>
<reference evidence="9 10" key="1">
    <citation type="submission" date="2011-05" db="EMBL/GenBank/DDBJ databases">
        <title>Complete sequence of Thioalkalimicrobium cyclicum ALM1.</title>
        <authorList>
            <consortium name="US DOE Joint Genome Institute"/>
            <person name="Lucas S."/>
            <person name="Han J."/>
            <person name="Lapidus A."/>
            <person name="Cheng J.-F."/>
            <person name="Goodwin L."/>
            <person name="Pitluck S."/>
            <person name="Peters L."/>
            <person name="Mikhailova N."/>
            <person name="Davenport K."/>
            <person name="Han C."/>
            <person name="Tapia R."/>
            <person name="Land M."/>
            <person name="Hauser L."/>
            <person name="Kyrpides N."/>
            <person name="Ivanova N."/>
            <person name="Pagani I."/>
            <person name="Kappler U."/>
            <person name="Woyke T."/>
        </authorList>
    </citation>
    <scope>NUCLEOTIDE SEQUENCE [LARGE SCALE GENOMIC DNA]</scope>
    <source>
        <strain evidence="10">DSM 14477 / JCM 11371 / ALM1</strain>
    </source>
</reference>
<dbReference type="KEGG" id="tcy:Thicy_0598"/>
<sequence length="437" mass="49388">MKKRLIRPLLTITLLVPALVPTKLYAETLPNPFTLDDAMSWSIIANPGLVRQQALQQFNQAEQSAVIAQQGVNLAFIGRLGQREFLDERQDYNLAALQLTAPIYDFGRTQAQLAALSTASSANEQLFHYHTLHYRFELMQGVFNIMLADLNYRVQNEAMAIAFVTLDKVEEDFALERVSERKLRESQRDYQAAFLARQQAQLMMRQARMQLGNALGLGATVVPRVDVPSEIRLPAQLDSLDVYQQRLEENNPLLRALALNAAAEQQRVDFARLGSKPMINADAKVGQLSSYPRMREGRWEASIGIEVPLYDRGLTRAGVEKAMSKAAIAQAEVEFEAQRLRNHLTQLYFELSLLGVEEQALVAKQNFASVNLDFARAMYENELQTDFGNAMVEISQADYDQLAFRFRQILLWAQLNLLLGADELLNFDGLMRESAND</sequence>
<evidence type="ECO:0000313" key="10">
    <source>
        <dbReference type="Proteomes" id="UP000009232"/>
    </source>
</evidence>
<keyword evidence="4" id="KW-1134">Transmembrane beta strand</keyword>
<keyword evidence="5" id="KW-0812">Transmembrane</keyword>
<dbReference type="OrthoDB" id="9786815at2"/>
<proteinExistence type="inferred from homology"/>
<dbReference type="HOGENOM" id="CLU_050218_0_0_6"/>
<keyword evidence="3" id="KW-0813">Transport</keyword>
<comment type="similarity">
    <text evidence="2">Belongs to the outer membrane factor (OMF) (TC 1.B.17) family.</text>
</comment>
<dbReference type="PANTHER" id="PTHR30026:SF20">
    <property type="entry name" value="OUTER MEMBRANE PROTEIN TOLC"/>
    <property type="match status" value="1"/>
</dbReference>
<keyword evidence="7" id="KW-0998">Cell outer membrane</keyword>
<keyword evidence="8" id="KW-0732">Signal</keyword>
<evidence type="ECO:0000256" key="5">
    <source>
        <dbReference type="ARBA" id="ARBA00022692"/>
    </source>
</evidence>
<evidence type="ECO:0000256" key="7">
    <source>
        <dbReference type="ARBA" id="ARBA00023237"/>
    </source>
</evidence>
<organism evidence="9 10">
    <name type="scientific">Thiomicrospira cyclica (strain DSM 14477 / JCM 11371 / ALM1)</name>
    <name type="common">Thioalkalimicrobium cyclicum</name>
    <dbReference type="NCBI Taxonomy" id="717773"/>
    <lineage>
        <taxon>Bacteria</taxon>
        <taxon>Pseudomonadati</taxon>
        <taxon>Pseudomonadota</taxon>
        <taxon>Gammaproteobacteria</taxon>
        <taxon>Thiotrichales</taxon>
        <taxon>Piscirickettsiaceae</taxon>
        <taxon>Thiomicrospira</taxon>
    </lineage>
</organism>
<dbReference type="EMBL" id="CP002776">
    <property type="protein sequence ID" value="AEG31370.1"/>
    <property type="molecule type" value="Genomic_DNA"/>
</dbReference>
<dbReference type="InterPro" id="IPR051906">
    <property type="entry name" value="TolC-like"/>
</dbReference>
<gene>
    <name evidence="9" type="ordered locus">Thicy_0598</name>
</gene>
<keyword evidence="10" id="KW-1185">Reference proteome</keyword>